<dbReference type="Proteomes" id="UP000694925">
    <property type="component" value="Unplaced"/>
</dbReference>
<evidence type="ECO:0000256" key="5">
    <source>
        <dbReference type="ARBA" id="ARBA00023136"/>
    </source>
</evidence>
<feature type="transmembrane region" description="Helical" evidence="6">
    <location>
        <begin position="163"/>
        <end position="186"/>
    </location>
</feature>
<comment type="similarity">
    <text evidence="6">Belongs to the insect chemoreceptor superfamily. Gustatory receptor (GR) family.</text>
</comment>
<sequence length="308" mass="36981">MKLFHPFNVYDESWLLLGVIKLLGLYPIKFFRTMYTDYIYVIILLILYANLYLCLRNNTSDMINIFLPLNETFIVRVIRLYTNLVLFPVMMISSIRQSSKIKETFGQIDFIDTNVKFLNTEIDHVLPMKYDIVMITSTVFAQIMFNLVDYYGLLDNDSNYMYVLWWIFNQIPDFVNVIIICSFVVLMSKIKFRFRQVKLILDVITKGQRFYFISETTDMNEDFRYKLLKWLHSELRRIVSVLNEAYEFRFKILLFAYISYVCFHMCILYKNSYDPYYAIDTIITVLCGTFDLIKLVYLIHLHRNLTLE</sequence>
<evidence type="ECO:0000256" key="6">
    <source>
        <dbReference type="RuleBase" id="RU363108"/>
    </source>
</evidence>
<dbReference type="GO" id="GO:0005886">
    <property type="term" value="C:plasma membrane"/>
    <property type="evidence" value="ECO:0007669"/>
    <property type="project" value="UniProtKB-SubCell"/>
</dbReference>
<dbReference type="GeneID" id="113464930"/>
<dbReference type="KEGG" id="ccal:113464930"/>
<keyword evidence="2 6" id="KW-1003">Cell membrane</keyword>
<dbReference type="RefSeq" id="XP_026673528.1">
    <property type="nucleotide sequence ID" value="XM_026817727.1"/>
</dbReference>
<comment type="subcellular location">
    <subcellularLocation>
        <location evidence="1 6">Cell membrane</location>
        <topology evidence="1 6">Multi-pass membrane protein</topology>
    </subcellularLocation>
</comment>
<proteinExistence type="inferred from homology"/>
<evidence type="ECO:0000256" key="2">
    <source>
        <dbReference type="ARBA" id="ARBA00022475"/>
    </source>
</evidence>
<feature type="transmembrane region" description="Helical" evidence="6">
    <location>
        <begin position="276"/>
        <end position="299"/>
    </location>
</feature>
<evidence type="ECO:0000256" key="4">
    <source>
        <dbReference type="ARBA" id="ARBA00022989"/>
    </source>
</evidence>
<dbReference type="AlphaFoldDB" id="A0AAJ7S8N4"/>
<accession>A0AAJ7S8N4</accession>
<keyword evidence="4 6" id="KW-1133">Transmembrane helix</keyword>
<evidence type="ECO:0000313" key="8">
    <source>
        <dbReference type="RefSeq" id="XP_026673528.1"/>
    </source>
</evidence>
<evidence type="ECO:0000313" key="7">
    <source>
        <dbReference type="Proteomes" id="UP000694925"/>
    </source>
</evidence>
<dbReference type="GO" id="GO:0050909">
    <property type="term" value="P:sensory perception of taste"/>
    <property type="evidence" value="ECO:0007669"/>
    <property type="project" value="InterPro"/>
</dbReference>
<evidence type="ECO:0000256" key="3">
    <source>
        <dbReference type="ARBA" id="ARBA00022692"/>
    </source>
</evidence>
<keyword evidence="6" id="KW-0675">Receptor</keyword>
<dbReference type="InterPro" id="IPR013604">
    <property type="entry name" value="7TM_chemorcpt"/>
</dbReference>
<comment type="caution">
    <text evidence="6">Lacks conserved residue(s) required for the propagation of feature annotation.</text>
</comment>
<dbReference type="Pfam" id="PF08395">
    <property type="entry name" value="7tm_7"/>
    <property type="match status" value="1"/>
</dbReference>
<protein>
    <recommendedName>
        <fullName evidence="6">Gustatory receptor</fullName>
    </recommendedName>
</protein>
<gene>
    <name evidence="8" type="primary">LOC113464930</name>
</gene>
<comment type="function">
    <text evidence="6">Gustatory receptor which mediates acceptance or avoidance behavior, depending on its substrates.</text>
</comment>
<dbReference type="GO" id="GO:0007165">
    <property type="term" value="P:signal transduction"/>
    <property type="evidence" value="ECO:0007669"/>
    <property type="project" value="UniProtKB-KW"/>
</dbReference>
<keyword evidence="3 6" id="KW-0812">Transmembrane</keyword>
<feature type="transmembrane region" description="Helical" evidence="6">
    <location>
        <begin position="35"/>
        <end position="53"/>
    </location>
</feature>
<feature type="transmembrane region" description="Helical" evidence="6">
    <location>
        <begin position="132"/>
        <end position="151"/>
    </location>
</feature>
<keyword evidence="5 6" id="KW-0472">Membrane</keyword>
<organism evidence="7 8">
    <name type="scientific">Ceratina calcarata</name>
    <dbReference type="NCBI Taxonomy" id="156304"/>
    <lineage>
        <taxon>Eukaryota</taxon>
        <taxon>Metazoa</taxon>
        <taxon>Ecdysozoa</taxon>
        <taxon>Arthropoda</taxon>
        <taxon>Hexapoda</taxon>
        <taxon>Insecta</taxon>
        <taxon>Pterygota</taxon>
        <taxon>Neoptera</taxon>
        <taxon>Endopterygota</taxon>
        <taxon>Hymenoptera</taxon>
        <taxon>Apocrita</taxon>
        <taxon>Aculeata</taxon>
        <taxon>Apoidea</taxon>
        <taxon>Anthophila</taxon>
        <taxon>Apidae</taxon>
        <taxon>Ceratina</taxon>
        <taxon>Zadontomerus</taxon>
    </lineage>
</organism>
<feature type="transmembrane region" description="Helical" evidence="6">
    <location>
        <begin position="252"/>
        <end position="270"/>
    </location>
</feature>
<name>A0AAJ7S8N4_9HYME</name>
<reference evidence="8" key="1">
    <citation type="submission" date="2025-08" db="UniProtKB">
        <authorList>
            <consortium name="RefSeq"/>
        </authorList>
    </citation>
    <scope>IDENTIFICATION</scope>
    <source>
        <tissue evidence="8">Whole body</tissue>
    </source>
</reference>
<keyword evidence="7" id="KW-1185">Reference proteome</keyword>
<evidence type="ECO:0000256" key="1">
    <source>
        <dbReference type="ARBA" id="ARBA00004651"/>
    </source>
</evidence>
<keyword evidence="6" id="KW-0807">Transducer</keyword>